<evidence type="ECO:0000313" key="2">
    <source>
        <dbReference type="EMBL" id="GAA1594724.1"/>
    </source>
</evidence>
<accession>A0ABP4PXS2</accession>
<name>A0ABP4PXS2_9ACTN</name>
<reference evidence="3" key="1">
    <citation type="journal article" date="2019" name="Int. J. Syst. Evol. Microbiol.">
        <title>The Global Catalogue of Microorganisms (GCM) 10K type strain sequencing project: providing services to taxonomists for standard genome sequencing and annotation.</title>
        <authorList>
            <consortium name="The Broad Institute Genomics Platform"/>
            <consortium name="The Broad Institute Genome Sequencing Center for Infectious Disease"/>
            <person name="Wu L."/>
            <person name="Ma J."/>
        </authorList>
    </citation>
    <scope>NUCLEOTIDE SEQUENCE [LARGE SCALE GENOMIC DNA]</scope>
    <source>
        <strain evidence="3">JCM 15572</strain>
    </source>
</reference>
<proteinExistence type="predicted"/>
<sequence>MDCAETATGSPEPVAERIAAKALAAGLRVAVAESLTSGAIAQRLGAAPEASSWFAGGVVAYAADVKFKVLNVDPGPVVTARCAVQLASGVARLLGADLAVAVTGVGGPEPDEGHPAGTVYTAVWQASGEQVRHDVFAGDPSRVVEQATLTALDLLLKAVNT</sequence>
<dbReference type="InterPro" id="IPR008136">
    <property type="entry name" value="CinA_C"/>
</dbReference>
<dbReference type="NCBIfam" id="TIGR00199">
    <property type="entry name" value="PncC_domain"/>
    <property type="match status" value="1"/>
</dbReference>
<dbReference type="EMBL" id="BAAAPH010000022">
    <property type="protein sequence ID" value="GAA1594724.1"/>
    <property type="molecule type" value="Genomic_DNA"/>
</dbReference>
<dbReference type="InterPro" id="IPR036653">
    <property type="entry name" value="CinA-like_C"/>
</dbReference>
<feature type="domain" description="CinA C-terminal" evidence="1">
    <location>
        <begin position="13"/>
        <end position="158"/>
    </location>
</feature>
<gene>
    <name evidence="2" type="ORF">GCM10009804_59220</name>
</gene>
<evidence type="ECO:0000313" key="3">
    <source>
        <dbReference type="Proteomes" id="UP001501705"/>
    </source>
</evidence>
<dbReference type="SUPFAM" id="SSF142433">
    <property type="entry name" value="CinA-like"/>
    <property type="match status" value="1"/>
</dbReference>
<protein>
    <submittedName>
        <fullName evidence="2">CinA family protein</fullName>
    </submittedName>
</protein>
<dbReference type="RefSeq" id="WP_344238632.1">
    <property type="nucleotide sequence ID" value="NZ_BAAAPH010000022.1"/>
</dbReference>
<dbReference type="Pfam" id="PF02464">
    <property type="entry name" value="CinA"/>
    <property type="match status" value="1"/>
</dbReference>
<dbReference type="Gene3D" id="3.90.950.20">
    <property type="entry name" value="CinA-like"/>
    <property type="match status" value="1"/>
</dbReference>
<organism evidence="2 3">
    <name type="scientific">Kribbella hippodromi</name>
    <dbReference type="NCBI Taxonomy" id="434347"/>
    <lineage>
        <taxon>Bacteria</taxon>
        <taxon>Bacillati</taxon>
        <taxon>Actinomycetota</taxon>
        <taxon>Actinomycetes</taxon>
        <taxon>Propionibacteriales</taxon>
        <taxon>Kribbellaceae</taxon>
        <taxon>Kribbella</taxon>
    </lineage>
</organism>
<evidence type="ECO:0000259" key="1">
    <source>
        <dbReference type="Pfam" id="PF02464"/>
    </source>
</evidence>
<comment type="caution">
    <text evidence="2">The sequence shown here is derived from an EMBL/GenBank/DDBJ whole genome shotgun (WGS) entry which is preliminary data.</text>
</comment>
<dbReference type="Proteomes" id="UP001501705">
    <property type="component" value="Unassembled WGS sequence"/>
</dbReference>
<keyword evidence="3" id="KW-1185">Reference proteome</keyword>